<accession>A0A927EZJ3</accession>
<reference evidence="2" key="1">
    <citation type="submission" date="2020-09" db="EMBL/GenBank/DDBJ databases">
        <title>Secondary metabolite and genome analysis of marine Streptomyces chumphonensis KK1-2T.</title>
        <authorList>
            <person name="Phongsopitanun W."/>
            <person name="Kanchanasin P."/>
            <person name="Pittayakhajonwut P."/>
            <person name="Suwanborirux K."/>
            <person name="Tanasupawat S."/>
        </authorList>
    </citation>
    <scope>NUCLEOTIDE SEQUENCE</scope>
    <source>
        <strain evidence="2">KK1-2</strain>
    </source>
</reference>
<dbReference type="RefSeq" id="WP_191209230.1">
    <property type="nucleotide sequence ID" value="NZ_BAABKL010000036.1"/>
</dbReference>
<evidence type="ECO:0000313" key="2">
    <source>
        <dbReference type="EMBL" id="MBD3931917.1"/>
    </source>
</evidence>
<name>A0A927EZJ3_9ACTN</name>
<sequence>MPTTTAPVERKVTAASAATFVASTGLVAALSAVADDPNLLSWMVDWLEPFAIALVPTSITFVSGWAAKHTPRAPGFTEAVRRSRE</sequence>
<comment type="caution">
    <text evidence="2">The sequence shown here is derived from an EMBL/GenBank/DDBJ whole genome shotgun (WGS) entry which is preliminary data.</text>
</comment>
<feature type="transmembrane region" description="Helical" evidence="1">
    <location>
        <begin position="12"/>
        <end position="34"/>
    </location>
</feature>
<evidence type="ECO:0000256" key="1">
    <source>
        <dbReference type="SAM" id="Phobius"/>
    </source>
</evidence>
<proteinExistence type="predicted"/>
<organism evidence="2 3">
    <name type="scientific">Streptomyces chumphonensis</name>
    <dbReference type="NCBI Taxonomy" id="1214925"/>
    <lineage>
        <taxon>Bacteria</taxon>
        <taxon>Bacillati</taxon>
        <taxon>Actinomycetota</taxon>
        <taxon>Actinomycetes</taxon>
        <taxon>Kitasatosporales</taxon>
        <taxon>Streptomycetaceae</taxon>
        <taxon>Streptomyces</taxon>
    </lineage>
</organism>
<keyword evidence="1" id="KW-0812">Transmembrane</keyword>
<evidence type="ECO:0000313" key="3">
    <source>
        <dbReference type="Proteomes" id="UP000632289"/>
    </source>
</evidence>
<dbReference type="EMBL" id="JACXYU010000004">
    <property type="protein sequence ID" value="MBD3931917.1"/>
    <property type="molecule type" value="Genomic_DNA"/>
</dbReference>
<feature type="transmembrane region" description="Helical" evidence="1">
    <location>
        <begin position="46"/>
        <end position="67"/>
    </location>
</feature>
<keyword evidence="1" id="KW-1133">Transmembrane helix</keyword>
<gene>
    <name evidence="2" type="ORF">IF129_10155</name>
</gene>
<dbReference type="Proteomes" id="UP000632289">
    <property type="component" value="Unassembled WGS sequence"/>
</dbReference>
<keyword evidence="3" id="KW-1185">Reference proteome</keyword>
<protein>
    <submittedName>
        <fullName evidence="2">Holin</fullName>
    </submittedName>
</protein>
<keyword evidence="1" id="KW-0472">Membrane</keyword>
<dbReference type="AlphaFoldDB" id="A0A927EZJ3"/>